<accession>A0A9P3FXU0</accession>
<feature type="compositionally biased region" description="Polar residues" evidence="1">
    <location>
        <begin position="71"/>
        <end position="83"/>
    </location>
</feature>
<organism evidence="2 3">
    <name type="scientific">Phanerochaete sordida</name>
    <dbReference type="NCBI Taxonomy" id="48140"/>
    <lineage>
        <taxon>Eukaryota</taxon>
        <taxon>Fungi</taxon>
        <taxon>Dikarya</taxon>
        <taxon>Basidiomycota</taxon>
        <taxon>Agaricomycotina</taxon>
        <taxon>Agaricomycetes</taxon>
        <taxon>Polyporales</taxon>
        <taxon>Phanerochaetaceae</taxon>
        <taxon>Phanerochaete</taxon>
    </lineage>
</organism>
<keyword evidence="3" id="KW-1185">Reference proteome</keyword>
<feature type="region of interest" description="Disordered" evidence="1">
    <location>
        <begin position="44"/>
        <end position="120"/>
    </location>
</feature>
<protein>
    <submittedName>
        <fullName evidence="2">Uncharacterized protein</fullName>
    </submittedName>
</protein>
<feature type="compositionally biased region" description="Low complexity" evidence="1">
    <location>
        <begin position="49"/>
        <end position="69"/>
    </location>
</feature>
<proteinExistence type="predicted"/>
<feature type="compositionally biased region" description="Basic and acidic residues" evidence="1">
    <location>
        <begin position="320"/>
        <end position="333"/>
    </location>
</feature>
<reference evidence="2 3" key="1">
    <citation type="submission" date="2021-08" db="EMBL/GenBank/DDBJ databases">
        <title>Draft Genome Sequence of Phanerochaete sordida strain YK-624.</title>
        <authorList>
            <person name="Mori T."/>
            <person name="Dohra H."/>
            <person name="Suzuki T."/>
            <person name="Kawagishi H."/>
            <person name="Hirai H."/>
        </authorList>
    </citation>
    <scope>NUCLEOTIDE SEQUENCE [LARGE SCALE GENOMIC DNA]</scope>
    <source>
        <strain evidence="2 3">YK-624</strain>
    </source>
</reference>
<evidence type="ECO:0000256" key="1">
    <source>
        <dbReference type="SAM" id="MobiDB-lite"/>
    </source>
</evidence>
<dbReference type="EMBL" id="BPQB01000001">
    <property type="protein sequence ID" value="GJE84210.1"/>
    <property type="molecule type" value="Genomic_DNA"/>
</dbReference>
<name>A0A9P3FXU0_9APHY</name>
<feature type="region of interest" description="Disordered" evidence="1">
    <location>
        <begin position="320"/>
        <end position="349"/>
    </location>
</feature>
<dbReference type="AlphaFoldDB" id="A0A9P3FXU0"/>
<feature type="compositionally biased region" description="Basic and acidic residues" evidence="1">
    <location>
        <begin position="101"/>
        <end position="115"/>
    </location>
</feature>
<dbReference type="OrthoDB" id="514070at2759"/>
<evidence type="ECO:0000313" key="2">
    <source>
        <dbReference type="EMBL" id="GJE84210.1"/>
    </source>
</evidence>
<comment type="caution">
    <text evidence="2">The sequence shown here is derived from an EMBL/GenBank/DDBJ whole genome shotgun (WGS) entry which is preliminary data.</text>
</comment>
<evidence type="ECO:0000313" key="3">
    <source>
        <dbReference type="Proteomes" id="UP000703269"/>
    </source>
</evidence>
<gene>
    <name evidence="2" type="ORF">PsYK624_002860</name>
</gene>
<sequence length="381" mass="41287">MAIAGKIYKQYNTPASLAELTEFKLRAAGVEDKDDRKLLLAAVRKAGYRSTPATPSRAAAAARETSADAGPSSNSSRPDMSGTTRGGAEPSTSGAKRKRKRDEGRNEFLPDRPRDELDEQTVGSLAFNEVLDEEALQSKFVVINRAPIMMAWASVVAERLGFQREEALSIASVYTEMNAISKGVSIGLYDAAKQKGVEASRGGSQPYVDLMGRRPLYQTASGRWRALAGGSPVAPASAFSYISRALRQTAPSVLGALRLLAASFAPDELNRRGFYLYADFRPDVAGWGGRGEVRCAKILALRRKEPLPAQEQSVKVEDVVKVEEVDATDRPEEGGTADEPEPKRSRGMTLEEYEAALDADDVFASVDLDLVDPQPKREDGD</sequence>
<dbReference type="Proteomes" id="UP000703269">
    <property type="component" value="Unassembled WGS sequence"/>
</dbReference>